<dbReference type="AlphaFoldDB" id="A0A915IGM3"/>
<dbReference type="Proteomes" id="UP000887565">
    <property type="component" value="Unplaced"/>
</dbReference>
<evidence type="ECO:0000313" key="1">
    <source>
        <dbReference type="Proteomes" id="UP000887565"/>
    </source>
</evidence>
<reference evidence="2" key="1">
    <citation type="submission" date="2022-11" db="UniProtKB">
        <authorList>
            <consortium name="WormBaseParasite"/>
        </authorList>
    </citation>
    <scope>IDENTIFICATION</scope>
</reference>
<organism evidence="1 2">
    <name type="scientific">Romanomermis culicivorax</name>
    <name type="common">Nematode worm</name>
    <dbReference type="NCBI Taxonomy" id="13658"/>
    <lineage>
        <taxon>Eukaryota</taxon>
        <taxon>Metazoa</taxon>
        <taxon>Ecdysozoa</taxon>
        <taxon>Nematoda</taxon>
        <taxon>Enoplea</taxon>
        <taxon>Dorylaimia</taxon>
        <taxon>Mermithida</taxon>
        <taxon>Mermithoidea</taxon>
        <taxon>Mermithidae</taxon>
        <taxon>Romanomermis</taxon>
    </lineage>
</organism>
<accession>A0A915IGM3</accession>
<sequence>MACCIPKKIPGLTISGADAIFLEGITMLAAEVDWLGAPLSKEVAEMVEDDGKAGSASRSWEDWELRCEESMGIVTYGNCPAI</sequence>
<evidence type="ECO:0000313" key="2">
    <source>
        <dbReference type="WBParaSite" id="nRc.2.0.1.t13265-RA"/>
    </source>
</evidence>
<keyword evidence="1" id="KW-1185">Reference proteome</keyword>
<dbReference type="WBParaSite" id="nRc.2.0.1.t13265-RA">
    <property type="protein sequence ID" value="nRc.2.0.1.t13265-RA"/>
    <property type="gene ID" value="nRc.2.0.1.g13265"/>
</dbReference>
<name>A0A915IGM3_ROMCU</name>
<protein>
    <submittedName>
        <fullName evidence="2">Uncharacterized protein</fullName>
    </submittedName>
</protein>
<proteinExistence type="predicted"/>